<dbReference type="OMA" id="QCRINQQ"/>
<dbReference type="OrthoDB" id="73270at2759"/>
<sequence length="220" mass="24495">MSIYEGQHKTHPRRLQQCRINQQKYRAQATAAMERLHNQVQSLLTETARLQGRLEWLHQAPTRGTVVARAFFAAFRHGLDGATAFVQTRMSPTLRFQGTGDLTAFVDHWRRYAQLEMTARAIEAVFLDETSGELLHCIGQLRLHLDAKSVQGIFPSLPLTSAAYTSLVTATLELPLVVRLIVHDDVVTAVDVDIGWASCVVRRLASAADAADVLLDVVRP</sequence>
<dbReference type="CDD" id="cd14686">
    <property type="entry name" value="bZIP"/>
    <property type="match status" value="1"/>
</dbReference>
<feature type="coiled-coil region" evidence="1">
    <location>
        <begin position="26"/>
        <end position="53"/>
    </location>
</feature>
<reference evidence="2 3" key="1">
    <citation type="submission" date="2012-04" db="EMBL/GenBank/DDBJ databases">
        <title>The Genome Sequence of Saprolegnia declina VS20.</title>
        <authorList>
            <consortium name="The Broad Institute Genome Sequencing Platform"/>
            <person name="Russ C."/>
            <person name="Nusbaum C."/>
            <person name="Tyler B."/>
            <person name="van West P."/>
            <person name="Dieguez-Uribeondo J."/>
            <person name="de Bruijn I."/>
            <person name="Tripathy S."/>
            <person name="Jiang R."/>
            <person name="Young S.K."/>
            <person name="Zeng Q."/>
            <person name="Gargeya S."/>
            <person name="Fitzgerald M."/>
            <person name="Haas B."/>
            <person name="Abouelleil A."/>
            <person name="Alvarado L."/>
            <person name="Arachchi H.M."/>
            <person name="Berlin A."/>
            <person name="Chapman S.B."/>
            <person name="Goldberg J."/>
            <person name="Griggs A."/>
            <person name="Gujja S."/>
            <person name="Hansen M."/>
            <person name="Howarth C."/>
            <person name="Imamovic A."/>
            <person name="Larimer J."/>
            <person name="McCowen C."/>
            <person name="Montmayeur A."/>
            <person name="Murphy C."/>
            <person name="Neiman D."/>
            <person name="Pearson M."/>
            <person name="Priest M."/>
            <person name="Roberts A."/>
            <person name="Saif S."/>
            <person name="Shea T."/>
            <person name="Sisk P."/>
            <person name="Sykes S."/>
            <person name="Wortman J."/>
            <person name="Nusbaum C."/>
            <person name="Birren B."/>
        </authorList>
    </citation>
    <scope>NUCLEOTIDE SEQUENCE [LARGE SCALE GENOMIC DNA]</scope>
    <source>
        <strain evidence="2 3">VS20</strain>
    </source>
</reference>
<evidence type="ECO:0000313" key="2">
    <source>
        <dbReference type="EMBL" id="EQC38770.1"/>
    </source>
</evidence>
<evidence type="ECO:0008006" key="4">
    <source>
        <dbReference type="Google" id="ProtNLM"/>
    </source>
</evidence>
<evidence type="ECO:0000256" key="1">
    <source>
        <dbReference type="SAM" id="Coils"/>
    </source>
</evidence>
<dbReference type="AlphaFoldDB" id="T0QXH8"/>
<organism evidence="2 3">
    <name type="scientific">Saprolegnia diclina (strain VS20)</name>
    <dbReference type="NCBI Taxonomy" id="1156394"/>
    <lineage>
        <taxon>Eukaryota</taxon>
        <taxon>Sar</taxon>
        <taxon>Stramenopiles</taxon>
        <taxon>Oomycota</taxon>
        <taxon>Saprolegniomycetes</taxon>
        <taxon>Saprolegniales</taxon>
        <taxon>Saprolegniaceae</taxon>
        <taxon>Saprolegnia</taxon>
    </lineage>
</organism>
<name>T0QXH8_SAPDV</name>
<evidence type="ECO:0000313" key="3">
    <source>
        <dbReference type="Proteomes" id="UP000030762"/>
    </source>
</evidence>
<dbReference type="RefSeq" id="XP_008607594.1">
    <property type="nucleotide sequence ID" value="XM_008609372.1"/>
</dbReference>
<keyword evidence="3" id="KW-1185">Reference proteome</keyword>
<dbReference type="Proteomes" id="UP000030762">
    <property type="component" value="Unassembled WGS sequence"/>
</dbReference>
<dbReference type="EMBL" id="JH767140">
    <property type="protein sequence ID" value="EQC38770.1"/>
    <property type="molecule type" value="Genomic_DNA"/>
</dbReference>
<accession>T0QXH8</accession>
<dbReference type="VEuPathDB" id="FungiDB:SDRG_03729"/>
<dbReference type="InParanoid" id="T0QXH8"/>
<dbReference type="GeneID" id="19944456"/>
<gene>
    <name evidence="2" type="ORF">SDRG_03729</name>
</gene>
<keyword evidence="1" id="KW-0175">Coiled coil</keyword>
<protein>
    <recommendedName>
        <fullName evidence="4">Bzip transcription factor</fullName>
    </recommendedName>
</protein>
<proteinExistence type="predicted"/>